<evidence type="ECO:0000313" key="3">
    <source>
        <dbReference type="Proteomes" id="UP001501757"/>
    </source>
</evidence>
<keyword evidence="1" id="KW-0732">Signal</keyword>
<proteinExistence type="predicted"/>
<organism evidence="2 3">
    <name type="scientific">Bowmanella denitrificans</name>
    <dbReference type="NCBI Taxonomy" id="366582"/>
    <lineage>
        <taxon>Bacteria</taxon>
        <taxon>Pseudomonadati</taxon>
        <taxon>Pseudomonadota</taxon>
        <taxon>Gammaproteobacteria</taxon>
        <taxon>Alteromonadales</taxon>
        <taxon>Alteromonadaceae</taxon>
        <taxon>Bowmanella</taxon>
    </lineage>
</organism>
<feature type="chain" id="PRO_5045394192" evidence="1">
    <location>
        <begin position="28"/>
        <end position="283"/>
    </location>
</feature>
<dbReference type="Proteomes" id="UP001501757">
    <property type="component" value="Unassembled WGS sequence"/>
</dbReference>
<dbReference type="InterPro" id="IPR019613">
    <property type="entry name" value="DUF4198"/>
</dbReference>
<dbReference type="Pfam" id="PF10670">
    <property type="entry name" value="DUF4198"/>
    <property type="match status" value="1"/>
</dbReference>
<reference evidence="3" key="1">
    <citation type="journal article" date="2019" name="Int. J. Syst. Evol. Microbiol.">
        <title>The Global Catalogue of Microorganisms (GCM) 10K type strain sequencing project: providing services to taxonomists for standard genome sequencing and annotation.</title>
        <authorList>
            <consortium name="The Broad Institute Genomics Platform"/>
            <consortium name="The Broad Institute Genome Sequencing Center for Infectious Disease"/>
            <person name="Wu L."/>
            <person name="Ma J."/>
        </authorList>
    </citation>
    <scope>NUCLEOTIDE SEQUENCE [LARGE SCALE GENOMIC DNA]</scope>
    <source>
        <strain evidence="3">JCM 13378</strain>
    </source>
</reference>
<dbReference type="EMBL" id="BAAAEI010000015">
    <property type="protein sequence ID" value="GAA0362543.1"/>
    <property type="molecule type" value="Genomic_DNA"/>
</dbReference>
<dbReference type="RefSeq" id="WP_343845823.1">
    <property type="nucleotide sequence ID" value="NZ_BAAAEI010000015.1"/>
</dbReference>
<name>A0ABP3H770_9ALTE</name>
<gene>
    <name evidence="2" type="ORF">GCM10009092_28650</name>
</gene>
<comment type="caution">
    <text evidence="2">The sequence shown here is derived from an EMBL/GenBank/DDBJ whole genome shotgun (WGS) entry which is preliminary data.</text>
</comment>
<feature type="signal peptide" evidence="1">
    <location>
        <begin position="1"/>
        <end position="27"/>
    </location>
</feature>
<protein>
    <submittedName>
        <fullName evidence="2">DUF4198 domain-containing protein</fullName>
    </submittedName>
</protein>
<keyword evidence="3" id="KW-1185">Reference proteome</keyword>
<evidence type="ECO:0000256" key="1">
    <source>
        <dbReference type="SAM" id="SignalP"/>
    </source>
</evidence>
<accession>A0ABP3H770</accession>
<evidence type="ECO:0000313" key="2">
    <source>
        <dbReference type="EMBL" id="GAA0362543.1"/>
    </source>
</evidence>
<sequence length="283" mass="30787">MRKYAMSPWVKAFSLAGLMLCSQSALAHARWLVPSHTNLSGQEAHAIALDFSISNDIFHADRSYGSSEDKGRGGRARPQLIAVAPDGSRSAPIAYFDLLRKSAAGVTLAQSGTYRIGLEQPATVFTFYKDAQGERGRVFGGKDSKEIPAGATDLATTRMHARVETYVSRNQTTELKTTGLGLEVANGTHPNDLFTGETVRWQLLQDGKPVAEGTEVMLIRGETRYRNQRGEIHVKADANGFIEVNFDEAGMYLLEAGVNTPSTTDGIDTERASLFLTFEVNPA</sequence>